<evidence type="ECO:0000256" key="2">
    <source>
        <dbReference type="ARBA" id="ARBA00006604"/>
    </source>
</evidence>
<comment type="similarity">
    <text evidence="2 4">Belongs to the GPI family.</text>
</comment>
<sequence>MQHPLTATEPWARLAALAARPDAGAIRRRLLEDPNRFARLSRTGAGLLLDLSRTALDDTTLEALLALAEAARVTEKLAAMARGEIVNTTERRAALHMALRAPRDAGFRADTGNGWEDASAIVHAELGRMRQFVAEVHEGRARGATGAPFASVLNLGIGGSDLGPAMVTEALAALPARLDARFVSNVDGHALAPVLASLDPARTLVLVASKTFTTQETMANAKVVRSWLVSALGEGAVAAQVVALSSNARAVAEFGVLPERTFGFRDWVGGRFSLWGPIGLAIALARGWEAFASLLAGAHAMDRHMLTAPAAENLPLLLALAHTWHATFRGHAAYACLPYDQRLARLPAWLQQLEMESNGKRVDVTGQPVPFPTAPVVFGEPGTNAQHSFMQLLHQGTQVIPADIIIVARPDHALAENHRILLAHALAQAAALALGRSAAEQEGAMLASGMDAAEARRLSPHRHFPGDRPSIGIVLPRLEPVSLGALLALYEHKVAAQAALWGINAFDQWGVELGKTLAAGTLPALKTGETGALDPATGGLVRALCRMGA</sequence>
<dbReference type="GO" id="GO:0006096">
    <property type="term" value="P:glycolytic process"/>
    <property type="evidence" value="ECO:0007669"/>
    <property type="project" value="UniProtKB-UniRule"/>
</dbReference>
<evidence type="ECO:0000256" key="4">
    <source>
        <dbReference type="HAMAP-Rule" id="MF_00473"/>
    </source>
</evidence>
<name>A0A975U115_9PROT</name>
<keyword evidence="6" id="KW-1185">Reference proteome</keyword>
<comment type="catalytic activity">
    <reaction evidence="3 4">
        <text>alpha-D-glucose 6-phosphate = beta-D-fructose 6-phosphate</text>
        <dbReference type="Rhea" id="RHEA:11816"/>
        <dbReference type="ChEBI" id="CHEBI:57634"/>
        <dbReference type="ChEBI" id="CHEBI:58225"/>
        <dbReference type="EC" id="5.3.1.9"/>
    </reaction>
</comment>
<gene>
    <name evidence="4 5" type="primary">pgi</name>
    <name evidence="5" type="ORF">KO353_10310</name>
</gene>
<dbReference type="CDD" id="cd05016">
    <property type="entry name" value="SIS_PGI_2"/>
    <property type="match status" value="1"/>
</dbReference>
<dbReference type="AlphaFoldDB" id="A0A975U115"/>
<dbReference type="Proteomes" id="UP000694001">
    <property type="component" value="Chromosome"/>
</dbReference>
<feature type="active site" description="Proton donor" evidence="4">
    <location>
        <position position="356"/>
    </location>
</feature>
<dbReference type="PROSITE" id="PS00174">
    <property type="entry name" value="P_GLUCOSE_ISOMERASE_2"/>
    <property type="match status" value="1"/>
</dbReference>
<comment type="pathway">
    <text evidence="1 4">Carbohydrate degradation; glycolysis; D-glyceraldehyde 3-phosphate and glycerone phosphate from D-glucose: step 2/4.</text>
</comment>
<feature type="active site" evidence="4">
    <location>
        <position position="387"/>
    </location>
</feature>
<proteinExistence type="inferred from homology"/>
<dbReference type="Pfam" id="PF00342">
    <property type="entry name" value="PGI"/>
    <property type="match status" value="1"/>
</dbReference>
<dbReference type="EMBL" id="CP076448">
    <property type="protein sequence ID" value="QXM23704.1"/>
    <property type="molecule type" value="Genomic_DNA"/>
</dbReference>
<dbReference type="PROSITE" id="PS00765">
    <property type="entry name" value="P_GLUCOSE_ISOMERASE_1"/>
    <property type="match status" value="1"/>
</dbReference>
<dbReference type="InterPro" id="IPR035476">
    <property type="entry name" value="SIS_PGI_1"/>
</dbReference>
<evidence type="ECO:0000313" key="5">
    <source>
        <dbReference type="EMBL" id="QXM23704.1"/>
    </source>
</evidence>
<dbReference type="InterPro" id="IPR001672">
    <property type="entry name" value="G6P_Isomerase"/>
</dbReference>
<dbReference type="GO" id="GO:0048029">
    <property type="term" value="F:monosaccharide binding"/>
    <property type="evidence" value="ECO:0007669"/>
    <property type="project" value="TreeGrafter"/>
</dbReference>
<accession>A0A975U115</accession>
<comment type="pathway">
    <text evidence="4">Carbohydrate biosynthesis; gluconeogenesis.</text>
</comment>
<dbReference type="GO" id="GO:0006094">
    <property type="term" value="P:gluconeogenesis"/>
    <property type="evidence" value="ECO:0007669"/>
    <property type="project" value="UniProtKB-UniRule"/>
</dbReference>
<dbReference type="PANTHER" id="PTHR11469">
    <property type="entry name" value="GLUCOSE-6-PHOSPHATE ISOMERASE"/>
    <property type="match status" value="1"/>
</dbReference>
<evidence type="ECO:0000256" key="3">
    <source>
        <dbReference type="ARBA" id="ARBA00029321"/>
    </source>
</evidence>
<keyword evidence="4" id="KW-0324">Glycolysis</keyword>
<evidence type="ECO:0000256" key="1">
    <source>
        <dbReference type="ARBA" id="ARBA00004926"/>
    </source>
</evidence>
<protein>
    <recommendedName>
        <fullName evidence="4">Glucose-6-phosphate isomerase</fullName>
        <shortName evidence="4">GPI</shortName>
        <ecNumber evidence="4">5.3.1.9</ecNumber>
    </recommendedName>
    <alternativeName>
        <fullName evidence="4">Phosphoglucose isomerase</fullName>
        <shortName evidence="4">PGI</shortName>
    </alternativeName>
    <alternativeName>
        <fullName evidence="4">Phosphohexose isomerase</fullName>
        <shortName evidence="4">PHI</shortName>
    </alternativeName>
</protein>
<dbReference type="PROSITE" id="PS51463">
    <property type="entry name" value="P_GLUCOSE_ISOMERASE_3"/>
    <property type="match status" value="1"/>
</dbReference>
<feature type="active site" evidence="4">
    <location>
        <position position="515"/>
    </location>
</feature>
<dbReference type="GO" id="GO:0005829">
    <property type="term" value="C:cytosol"/>
    <property type="evidence" value="ECO:0007669"/>
    <property type="project" value="TreeGrafter"/>
</dbReference>
<evidence type="ECO:0000313" key="6">
    <source>
        <dbReference type="Proteomes" id="UP000694001"/>
    </source>
</evidence>
<comment type="subcellular location">
    <subcellularLocation>
        <location evidence="4">Cytoplasm</location>
    </subcellularLocation>
</comment>
<keyword evidence="4 5" id="KW-0413">Isomerase</keyword>
<dbReference type="PANTHER" id="PTHR11469:SF1">
    <property type="entry name" value="GLUCOSE-6-PHOSPHATE ISOMERASE"/>
    <property type="match status" value="1"/>
</dbReference>
<dbReference type="EC" id="5.3.1.9" evidence="4"/>
<dbReference type="InterPro" id="IPR018189">
    <property type="entry name" value="Phosphoglucose_isomerase_CS"/>
</dbReference>
<keyword evidence="4" id="KW-0963">Cytoplasm</keyword>
<comment type="function">
    <text evidence="4">Catalyzes the reversible isomerization of glucose-6-phosphate to fructose-6-phosphate.</text>
</comment>
<dbReference type="InterPro" id="IPR035482">
    <property type="entry name" value="SIS_PGI_2"/>
</dbReference>
<dbReference type="CDD" id="cd05015">
    <property type="entry name" value="SIS_PGI_1"/>
    <property type="match status" value="1"/>
</dbReference>
<dbReference type="HAMAP" id="MF_00473">
    <property type="entry name" value="G6P_isomerase"/>
    <property type="match status" value="1"/>
</dbReference>
<dbReference type="GO" id="GO:0004347">
    <property type="term" value="F:glucose-6-phosphate isomerase activity"/>
    <property type="evidence" value="ECO:0007669"/>
    <property type="project" value="UniProtKB-UniRule"/>
</dbReference>
<dbReference type="GO" id="GO:0051156">
    <property type="term" value="P:glucose 6-phosphate metabolic process"/>
    <property type="evidence" value="ECO:0007669"/>
    <property type="project" value="TreeGrafter"/>
</dbReference>
<dbReference type="RefSeq" id="WP_218284600.1">
    <property type="nucleotide sequence ID" value="NZ_CP076448.1"/>
</dbReference>
<dbReference type="KEGG" id="elio:KO353_10310"/>
<organism evidence="5 6">
    <name type="scientific">Elioraea tepida</name>
    <dbReference type="NCBI Taxonomy" id="2843330"/>
    <lineage>
        <taxon>Bacteria</taxon>
        <taxon>Pseudomonadati</taxon>
        <taxon>Pseudomonadota</taxon>
        <taxon>Alphaproteobacteria</taxon>
        <taxon>Acetobacterales</taxon>
        <taxon>Elioraeaceae</taxon>
        <taxon>Elioraea</taxon>
    </lineage>
</organism>
<reference evidence="5" key="1">
    <citation type="submission" date="2021-06" db="EMBL/GenBank/DDBJ databases">
        <title>Elioraea tepida, sp. nov., a moderately thermophilic aerobic anoxygenic phototrophic bacterium isolated from an alkaline siliceous hot spring mat community in Yellowstone National Park, WY, USA.</title>
        <authorList>
            <person name="Saini M.K."/>
            <person name="Yoshida S."/>
            <person name="Sebastian A."/>
            <person name="Hirose S."/>
            <person name="Hara E."/>
            <person name="Tamaki H."/>
            <person name="Soulier N.T."/>
            <person name="Albert I."/>
            <person name="Hanada S."/>
            <person name="Bryant D.A."/>
            <person name="Tank M."/>
        </authorList>
    </citation>
    <scope>NUCLEOTIDE SEQUENCE</scope>
    <source>
        <strain evidence="5">MS-P2</strain>
    </source>
</reference>
<keyword evidence="4" id="KW-0312">Gluconeogenesis</keyword>
<dbReference type="NCBIfam" id="NF001211">
    <property type="entry name" value="PRK00179.1"/>
    <property type="match status" value="1"/>
</dbReference>